<dbReference type="InterPro" id="IPR000719">
    <property type="entry name" value="Prot_kinase_dom"/>
</dbReference>
<dbReference type="InterPro" id="IPR011016">
    <property type="entry name" value="Znf_RING-CH"/>
</dbReference>
<dbReference type="Gene3D" id="3.30.40.10">
    <property type="entry name" value="Zinc/RING finger domain, C3HC4 (zinc finger)"/>
    <property type="match status" value="1"/>
</dbReference>
<evidence type="ECO:0000259" key="7">
    <source>
        <dbReference type="PROSITE" id="PS51292"/>
    </source>
</evidence>
<dbReference type="PROSITE" id="PS00108">
    <property type="entry name" value="PROTEIN_KINASE_ST"/>
    <property type="match status" value="1"/>
</dbReference>
<dbReference type="Pfam" id="PF12906">
    <property type="entry name" value="RINGv"/>
    <property type="match status" value="1"/>
</dbReference>
<sequence>MGLEAIQVIRSQDGMLGLNHFSLLRKLGYGDIGNVYLSELCRTRSCFAMKVMDKAALANWKKLQVLLLGHGVLPGWRPSCTSAEKTWETFFQTGSKVLYGEALLAMEYLHMLGIIYRDLKPENVLVRDDGHIMLSDFDLSLSHLVFNLDVFLQVSLQPSPENKRKPKENQSKTEVYNQVRPLPEIMAEPTGARSISFVGTRDCLAPEIIKSEGHAGAIDWWTLGIFLYKLLFGKTPFKGSENWTTLFNVVEQPLKFPDSPTAGHHVMEPINEETTTSRPTGRSVDLSLQIPPRPVGFGCNRSGTVILQSQGSLKSISTPKSLLQSLSFKKKVPVPDGEGSSLLNTDLKSVPDSPVLTNFISGLSWKRCVSLPVTPASNLSPSVSTPSTERICGQEQTSRRTVVPSKVSRSLSVPMRNVVIVRSASFASRKEPVQTDLLDDQINPSRVEHDDEEIPEEEAVCRICLVALGEGGTTLKMECSCKGDLRLTHEECAVKWFSIKGNKNCDVCGKEVLNLPVIVLRIQNSDQRIYSQEQYRQTSNSQSMSAWHDLVVLVLISSISYFFILEQLLIHDMKSEAIVIAAPFSFTLGLVGSVFAVVLAIKEYVWTYAAFEFALVAMILHLLYSALHFNAVYAILLATITGFAIAMGINSLYAYTFQRARKSLVKIKDIKFKNTSDNSTKSAVTLIVHQSRVLPKGITRT</sequence>
<dbReference type="InterPro" id="IPR008271">
    <property type="entry name" value="Ser/Thr_kinase_AS"/>
</dbReference>
<feature type="region of interest" description="Disordered" evidence="4">
    <location>
        <begin position="260"/>
        <end position="283"/>
    </location>
</feature>
<name>A0A7J7NQG1_9MAGN</name>
<evidence type="ECO:0000256" key="2">
    <source>
        <dbReference type="ARBA" id="ARBA00022771"/>
    </source>
</evidence>
<evidence type="ECO:0000259" key="6">
    <source>
        <dbReference type="PROSITE" id="PS50011"/>
    </source>
</evidence>
<dbReference type="PANTHER" id="PTHR46158:SF11">
    <property type="entry name" value="ZINC FINGER PROTEIN"/>
    <property type="match status" value="1"/>
</dbReference>
<evidence type="ECO:0000313" key="9">
    <source>
        <dbReference type="Proteomes" id="UP000541444"/>
    </source>
</evidence>
<dbReference type="PROSITE" id="PS50011">
    <property type="entry name" value="PROTEIN_KINASE_DOM"/>
    <property type="match status" value="1"/>
</dbReference>
<dbReference type="EMBL" id="JACGCM010000669">
    <property type="protein sequence ID" value="KAF6169204.1"/>
    <property type="molecule type" value="Genomic_DNA"/>
</dbReference>
<comment type="caution">
    <text evidence="8">The sequence shown here is derived from an EMBL/GenBank/DDBJ whole genome shotgun (WGS) entry which is preliminary data.</text>
</comment>
<keyword evidence="1" id="KW-0479">Metal-binding</keyword>
<dbReference type="Gene3D" id="1.10.510.10">
    <property type="entry name" value="Transferase(Phosphotransferase) domain 1"/>
    <property type="match status" value="2"/>
</dbReference>
<organism evidence="8 9">
    <name type="scientific">Kingdonia uniflora</name>
    <dbReference type="NCBI Taxonomy" id="39325"/>
    <lineage>
        <taxon>Eukaryota</taxon>
        <taxon>Viridiplantae</taxon>
        <taxon>Streptophyta</taxon>
        <taxon>Embryophyta</taxon>
        <taxon>Tracheophyta</taxon>
        <taxon>Spermatophyta</taxon>
        <taxon>Magnoliopsida</taxon>
        <taxon>Ranunculales</taxon>
        <taxon>Circaeasteraceae</taxon>
        <taxon>Kingdonia</taxon>
    </lineage>
</organism>
<feature type="transmembrane region" description="Helical" evidence="5">
    <location>
        <begin position="605"/>
        <end position="624"/>
    </location>
</feature>
<dbReference type="GO" id="GO:0008270">
    <property type="term" value="F:zinc ion binding"/>
    <property type="evidence" value="ECO:0007669"/>
    <property type="project" value="UniProtKB-KW"/>
</dbReference>
<dbReference type="Gene3D" id="3.30.200.20">
    <property type="entry name" value="Phosphorylase Kinase, domain 1"/>
    <property type="match status" value="1"/>
</dbReference>
<feature type="region of interest" description="Disordered" evidence="4">
    <location>
        <begin position="377"/>
        <end position="399"/>
    </location>
</feature>
<dbReference type="InterPro" id="IPR011009">
    <property type="entry name" value="Kinase-like_dom_sf"/>
</dbReference>
<dbReference type="InterPro" id="IPR013083">
    <property type="entry name" value="Znf_RING/FYVE/PHD"/>
</dbReference>
<dbReference type="Proteomes" id="UP000541444">
    <property type="component" value="Unassembled WGS sequence"/>
</dbReference>
<evidence type="ECO:0000256" key="3">
    <source>
        <dbReference type="ARBA" id="ARBA00022833"/>
    </source>
</evidence>
<keyword evidence="9" id="KW-1185">Reference proteome</keyword>
<feature type="transmembrane region" description="Helical" evidence="5">
    <location>
        <begin position="631"/>
        <end position="655"/>
    </location>
</feature>
<evidence type="ECO:0000256" key="1">
    <source>
        <dbReference type="ARBA" id="ARBA00022723"/>
    </source>
</evidence>
<evidence type="ECO:0008006" key="10">
    <source>
        <dbReference type="Google" id="ProtNLM"/>
    </source>
</evidence>
<dbReference type="GO" id="GO:0004672">
    <property type="term" value="F:protein kinase activity"/>
    <property type="evidence" value="ECO:0007669"/>
    <property type="project" value="InterPro"/>
</dbReference>
<dbReference type="CDD" id="cd16495">
    <property type="entry name" value="RING_CH-C4HC3_MARCH"/>
    <property type="match status" value="1"/>
</dbReference>
<keyword evidence="5" id="KW-1133">Transmembrane helix</keyword>
<dbReference type="AlphaFoldDB" id="A0A7J7NQG1"/>
<dbReference type="SMART" id="SM00220">
    <property type="entry name" value="S_TKc"/>
    <property type="match status" value="1"/>
</dbReference>
<dbReference type="SMART" id="SM00744">
    <property type="entry name" value="RINGv"/>
    <property type="match status" value="1"/>
</dbReference>
<keyword evidence="2" id="KW-0863">Zinc-finger</keyword>
<dbReference type="PANTHER" id="PTHR46158">
    <property type="entry name" value="OS02G0165000 PROTEIN"/>
    <property type="match status" value="1"/>
</dbReference>
<keyword evidence="5" id="KW-0472">Membrane</keyword>
<keyword evidence="5" id="KW-0812">Transmembrane</keyword>
<accession>A0A7J7NQG1</accession>
<evidence type="ECO:0000313" key="8">
    <source>
        <dbReference type="EMBL" id="KAF6169204.1"/>
    </source>
</evidence>
<dbReference type="PROSITE" id="PS51292">
    <property type="entry name" value="ZF_RING_CH"/>
    <property type="match status" value="1"/>
</dbReference>
<dbReference type="SUPFAM" id="SSF57850">
    <property type="entry name" value="RING/U-box"/>
    <property type="match status" value="1"/>
</dbReference>
<feature type="domain" description="Protein kinase" evidence="6">
    <location>
        <begin position="1"/>
        <end position="288"/>
    </location>
</feature>
<dbReference type="GO" id="GO:0005524">
    <property type="term" value="F:ATP binding"/>
    <property type="evidence" value="ECO:0007669"/>
    <property type="project" value="InterPro"/>
</dbReference>
<protein>
    <recommendedName>
        <fullName evidence="10">RING-CH-type domain-containing protein</fullName>
    </recommendedName>
</protein>
<dbReference type="SUPFAM" id="SSF56112">
    <property type="entry name" value="Protein kinase-like (PK-like)"/>
    <property type="match status" value="1"/>
</dbReference>
<feature type="domain" description="RING-CH-type" evidence="7">
    <location>
        <begin position="453"/>
        <end position="515"/>
    </location>
</feature>
<evidence type="ECO:0000256" key="5">
    <source>
        <dbReference type="SAM" id="Phobius"/>
    </source>
</evidence>
<dbReference type="OrthoDB" id="435038at2759"/>
<proteinExistence type="predicted"/>
<feature type="transmembrane region" description="Helical" evidence="5">
    <location>
        <begin position="577"/>
        <end position="599"/>
    </location>
</feature>
<evidence type="ECO:0000256" key="4">
    <source>
        <dbReference type="SAM" id="MobiDB-lite"/>
    </source>
</evidence>
<keyword evidence="3" id="KW-0862">Zinc</keyword>
<reference evidence="8 9" key="1">
    <citation type="journal article" date="2020" name="IScience">
        <title>Genome Sequencing of the Endangered Kingdonia uniflora (Circaeasteraceae, Ranunculales) Reveals Potential Mechanisms of Evolutionary Specialization.</title>
        <authorList>
            <person name="Sun Y."/>
            <person name="Deng T."/>
            <person name="Zhang A."/>
            <person name="Moore M.J."/>
            <person name="Landis J.B."/>
            <person name="Lin N."/>
            <person name="Zhang H."/>
            <person name="Zhang X."/>
            <person name="Huang J."/>
            <person name="Zhang X."/>
            <person name="Sun H."/>
            <person name="Wang H."/>
        </authorList>
    </citation>
    <scope>NUCLEOTIDE SEQUENCE [LARGE SCALE GENOMIC DNA]</scope>
    <source>
        <strain evidence="8">TB1705</strain>
        <tissue evidence="8">Leaf</tissue>
    </source>
</reference>
<dbReference type="Pfam" id="PF00069">
    <property type="entry name" value="Pkinase"/>
    <property type="match status" value="2"/>
</dbReference>
<gene>
    <name evidence="8" type="ORF">GIB67_013634</name>
</gene>